<dbReference type="EMBL" id="CM056787">
    <property type="protein sequence ID" value="KAJ8733259.1"/>
    <property type="molecule type" value="Genomic_DNA"/>
</dbReference>
<comment type="caution">
    <text evidence="1">The sequence shown here is derived from an EMBL/GenBank/DDBJ whole genome shotgun (WGS) entry which is preliminary data.</text>
</comment>
<protein>
    <submittedName>
        <fullName evidence="1">Uncharacterized protein</fullName>
    </submittedName>
</protein>
<evidence type="ECO:0000313" key="1">
    <source>
        <dbReference type="EMBL" id="KAJ8733259.1"/>
    </source>
</evidence>
<organism evidence="1 2">
    <name type="scientific">Mythimna loreyi</name>
    <dbReference type="NCBI Taxonomy" id="667449"/>
    <lineage>
        <taxon>Eukaryota</taxon>
        <taxon>Metazoa</taxon>
        <taxon>Ecdysozoa</taxon>
        <taxon>Arthropoda</taxon>
        <taxon>Hexapoda</taxon>
        <taxon>Insecta</taxon>
        <taxon>Pterygota</taxon>
        <taxon>Neoptera</taxon>
        <taxon>Endopterygota</taxon>
        <taxon>Lepidoptera</taxon>
        <taxon>Glossata</taxon>
        <taxon>Ditrysia</taxon>
        <taxon>Noctuoidea</taxon>
        <taxon>Noctuidae</taxon>
        <taxon>Noctuinae</taxon>
        <taxon>Hadenini</taxon>
        <taxon>Mythimna</taxon>
    </lineage>
</organism>
<evidence type="ECO:0000313" key="2">
    <source>
        <dbReference type="Proteomes" id="UP001231649"/>
    </source>
</evidence>
<reference evidence="1" key="1">
    <citation type="submission" date="2023-03" db="EMBL/GenBank/DDBJ databases">
        <title>Chromosome-level genomes of two armyworms, Mythimna separata and Mythimna loreyi, provide insights into the biosynthesis and reception of sex pheromones.</title>
        <authorList>
            <person name="Zhao H."/>
        </authorList>
    </citation>
    <scope>NUCLEOTIDE SEQUENCE</scope>
    <source>
        <strain evidence="1">BeijingLab</strain>
    </source>
</reference>
<sequence>MNKILSLRLRSCLSSVRRNYCAPPPSTPSSGSQSAAAANPMTPRYKPTEFQKFILVWTKKFKTKEEIPTYVSGELIDKSRSQARIKIANVLMLLTALASFGAILVGKSAAKRGESVHQYNLDWHKKYEEEFNAKEAAAAAKANK</sequence>
<accession>A0ACC2R5I3</accession>
<proteinExistence type="predicted"/>
<keyword evidence="2" id="KW-1185">Reference proteome</keyword>
<dbReference type="Proteomes" id="UP001231649">
    <property type="component" value="Chromosome 11"/>
</dbReference>
<gene>
    <name evidence="1" type="ORF">PYW08_001557</name>
</gene>
<name>A0ACC2R5I3_9NEOP</name>